<feature type="domain" description="SH3" evidence="6">
    <location>
        <begin position="465"/>
        <end position="524"/>
    </location>
</feature>
<dbReference type="GO" id="GO:0015629">
    <property type="term" value="C:actin cytoskeleton"/>
    <property type="evidence" value="ECO:0007669"/>
    <property type="project" value="TreeGrafter"/>
</dbReference>
<dbReference type="OMA" id="EMRIPTR"/>
<dbReference type="Pfam" id="PF00018">
    <property type="entry name" value="SH3_1"/>
    <property type="match status" value="1"/>
</dbReference>
<feature type="compositionally biased region" description="Polar residues" evidence="5">
    <location>
        <begin position="116"/>
        <end position="136"/>
    </location>
</feature>
<dbReference type="CDD" id="cd00174">
    <property type="entry name" value="SH3"/>
    <property type="match status" value="2"/>
</dbReference>
<evidence type="ECO:0000259" key="6">
    <source>
        <dbReference type="PROSITE" id="PS50002"/>
    </source>
</evidence>
<dbReference type="GO" id="GO:0005737">
    <property type="term" value="C:cytoplasm"/>
    <property type="evidence" value="ECO:0007669"/>
    <property type="project" value="UniProtKB-SubCell"/>
</dbReference>
<feature type="compositionally biased region" description="Polar residues" evidence="5">
    <location>
        <begin position="13"/>
        <end position="33"/>
    </location>
</feature>
<dbReference type="GO" id="GO:0051666">
    <property type="term" value="P:actin cortical patch localization"/>
    <property type="evidence" value="ECO:0007669"/>
    <property type="project" value="InterPro"/>
</dbReference>
<dbReference type="PANTHER" id="PTHR47174:SF3">
    <property type="entry name" value="BRIDGING INTEGRATOR 3"/>
    <property type="match status" value="1"/>
</dbReference>
<dbReference type="PANTHER" id="PTHR47174">
    <property type="entry name" value="BRIDGING INTEGRATOR 3"/>
    <property type="match status" value="1"/>
</dbReference>
<dbReference type="EMBL" id="UFQT01000046">
    <property type="protein sequence ID" value="SSX18885.1"/>
    <property type="molecule type" value="Genomic_DNA"/>
</dbReference>
<dbReference type="PRINTS" id="PR00452">
    <property type="entry name" value="SH3DOMAIN"/>
</dbReference>
<organism evidence="7">
    <name type="scientific">Culicoides sonorensis</name>
    <name type="common">Biting midge</name>
    <dbReference type="NCBI Taxonomy" id="179676"/>
    <lineage>
        <taxon>Eukaryota</taxon>
        <taxon>Metazoa</taxon>
        <taxon>Ecdysozoa</taxon>
        <taxon>Arthropoda</taxon>
        <taxon>Hexapoda</taxon>
        <taxon>Insecta</taxon>
        <taxon>Pterygota</taxon>
        <taxon>Neoptera</taxon>
        <taxon>Endopterygota</taxon>
        <taxon>Diptera</taxon>
        <taxon>Nematocera</taxon>
        <taxon>Chironomoidea</taxon>
        <taxon>Ceratopogonidae</taxon>
        <taxon>Ceratopogoninae</taxon>
        <taxon>Culicoides</taxon>
        <taxon>Monoculicoides</taxon>
    </lineage>
</organism>
<dbReference type="Pfam" id="PF14604">
    <property type="entry name" value="SH3_9"/>
    <property type="match status" value="1"/>
</dbReference>
<evidence type="ECO:0000256" key="3">
    <source>
        <dbReference type="ARBA" id="ARBA00022490"/>
    </source>
</evidence>
<sequence length="526" mass="57701">MVIPTRQAPPVPTQNRGFTISNNNQSSRYTPTTDWDDNPFDAWTPKQSQAAPIYNQSQQHQQQQQQQQQLKVKKQAPPRPPPPKTGFKPAVPLKKPSTVHSNTILANLLSRARLSKPSSKQTSSKNSAPLPQSIAPASSCNKIINNYGTLTLKQSASFSSTSSSITSNNEVKLISFDSPPSSPTFTQKSNSDCVSVNSFSSDSANYSPNNGFSSESGFEDDFVLDNKITSTYKPMPAVDPFDMLDEAFTPTMNTGIKPPIAQKPVNVGNTSFYAFSGNASSINPNNSKKPTDNYDPLCNGKDLIKPSSVVAPKMPTIIRPNSAGKGKISPVHSVKTPVRTPEPTKTIQFEEFDDSFDDSLPSLPMPSIPPPPPPKIEDTLQDDTETESYGIALYDFDGEQDADLPLRANEKIYLMRRLNDEWLFGRNKRGCEGMFPANFIDVKIPLSDDSAICSGSSTPSVEMGSKSVKVKALYDFHAEHPEDLSLTAGDTVTVLRELNSEWLYGETSGRFGQFPANYVDYQLNSY</sequence>
<dbReference type="InterPro" id="IPR036028">
    <property type="entry name" value="SH3-like_dom_sf"/>
</dbReference>
<name>A0A336LME0_CULSO</name>
<feature type="region of interest" description="Disordered" evidence="5">
    <location>
        <begin position="113"/>
        <end position="136"/>
    </location>
</feature>
<dbReference type="PRINTS" id="PR00499">
    <property type="entry name" value="P67PHOX"/>
</dbReference>
<evidence type="ECO:0000256" key="4">
    <source>
        <dbReference type="PROSITE-ProRule" id="PRU00192"/>
    </source>
</evidence>
<feature type="compositionally biased region" description="Low complexity" evidence="5">
    <location>
        <begin position="56"/>
        <end position="69"/>
    </location>
</feature>
<comment type="subcellular location">
    <subcellularLocation>
        <location evidence="1">Cytoplasm</location>
    </subcellularLocation>
</comment>
<evidence type="ECO:0000256" key="2">
    <source>
        <dbReference type="ARBA" id="ARBA00022443"/>
    </source>
</evidence>
<dbReference type="GO" id="GO:0008289">
    <property type="term" value="F:lipid binding"/>
    <property type="evidence" value="ECO:0007669"/>
    <property type="project" value="TreeGrafter"/>
</dbReference>
<dbReference type="VEuPathDB" id="VectorBase:CSON011085"/>
<feature type="region of interest" description="Disordered" evidence="5">
    <location>
        <begin position="317"/>
        <end position="340"/>
    </location>
</feature>
<dbReference type="InterPro" id="IPR046982">
    <property type="entry name" value="BIN3/RVS161-like"/>
</dbReference>
<dbReference type="PROSITE" id="PS50002">
    <property type="entry name" value="SH3"/>
    <property type="match status" value="2"/>
</dbReference>
<evidence type="ECO:0000313" key="7">
    <source>
        <dbReference type="EMBL" id="SSX18885.1"/>
    </source>
</evidence>
<reference evidence="7" key="1">
    <citation type="submission" date="2018-07" db="EMBL/GenBank/DDBJ databases">
        <authorList>
            <person name="Quirk P.G."/>
            <person name="Krulwich T.A."/>
        </authorList>
    </citation>
    <scope>NUCLEOTIDE SEQUENCE</scope>
</reference>
<dbReference type="AlphaFoldDB" id="A0A336LME0"/>
<feature type="region of interest" description="Disordered" evidence="5">
    <location>
        <begin position="1"/>
        <end position="96"/>
    </location>
</feature>
<feature type="domain" description="SH3" evidence="6">
    <location>
        <begin position="385"/>
        <end position="445"/>
    </location>
</feature>
<protein>
    <submittedName>
        <fullName evidence="7">CSON011085 protein</fullName>
    </submittedName>
</protein>
<accession>A0A336LME0</accession>
<evidence type="ECO:0000256" key="5">
    <source>
        <dbReference type="SAM" id="MobiDB-lite"/>
    </source>
</evidence>
<dbReference type="GO" id="GO:0097320">
    <property type="term" value="P:plasma membrane tubulation"/>
    <property type="evidence" value="ECO:0007669"/>
    <property type="project" value="TreeGrafter"/>
</dbReference>
<gene>
    <name evidence="7" type="primary">CSON011085</name>
</gene>
<dbReference type="InterPro" id="IPR001452">
    <property type="entry name" value="SH3_domain"/>
</dbReference>
<proteinExistence type="predicted"/>
<dbReference type="SUPFAM" id="SSF50044">
    <property type="entry name" value="SH3-domain"/>
    <property type="match status" value="2"/>
</dbReference>
<dbReference type="SMART" id="SM00326">
    <property type="entry name" value="SH3"/>
    <property type="match status" value="2"/>
</dbReference>
<keyword evidence="2 4" id="KW-0728">SH3 domain</keyword>
<keyword evidence="3" id="KW-0963">Cytoplasm</keyword>
<dbReference type="Gene3D" id="2.30.30.40">
    <property type="entry name" value="SH3 Domains"/>
    <property type="match status" value="2"/>
</dbReference>
<evidence type="ECO:0000256" key="1">
    <source>
        <dbReference type="ARBA" id="ARBA00004496"/>
    </source>
</evidence>
<dbReference type="GO" id="GO:0006897">
    <property type="term" value="P:endocytosis"/>
    <property type="evidence" value="ECO:0007669"/>
    <property type="project" value="InterPro"/>
</dbReference>